<gene>
    <name evidence="4" type="ORF">DAPPUDRAFT_248363</name>
</gene>
<dbReference type="Proteomes" id="UP000000305">
    <property type="component" value="Unassembled WGS sequence"/>
</dbReference>
<feature type="signal peptide" evidence="3">
    <location>
        <begin position="1"/>
        <end position="27"/>
    </location>
</feature>
<dbReference type="KEGG" id="dpx:DAPPUDRAFT_248363"/>
<dbReference type="PANTHER" id="PTHR41158">
    <property type="entry name" value="AGAP010294-PA"/>
    <property type="match status" value="1"/>
</dbReference>
<dbReference type="HOGENOM" id="CLU_732080_0_0_1"/>
<keyword evidence="2" id="KW-0812">Transmembrane</keyword>
<name>E9GU91_DAPPU</name>
<keyword evidence="2" id="KW-1133">Transmembrane helix</keyword>
<keyword evidence="5" id="KW-1185">Reference proteome</keyword>
<evidence type="ECO:0000313" key="5">
    <source>
        <dbReference type="Proteomes" id="UP000000305"/>
    </source>
</evidence>
<feature type="chain" id="PRO_5003237451" evidence="3">
    <location>
        <begin position="28"/>
        <end position="378"/>
    </location>
</feature>
<feature type="transmembrane region" description="Helical" evidence="2">
    <location>
        <begin position="300"/>
        <end position="320"/>
    </location>
</feature>
<evidence type="ECO:0000256" key="2">
    <source>
        <dbReference type="SAM" id="Phobius"/>
    </source>
</evidence>
<evidence type="ECO:0000313" key="4">
    <source>
        <dbReference type="EMBL" id="EFX76994.1"/>
    </source>
</evidence>
<accession>E9GU91</accession>
<evidence type="ECO:0000256" key="3">
    <source>
        <dbReference type="SAM" id="SignalP"/>
    </source>
</evidence>
<evidence type="ECO:0000256" key="1">
    <source>
        <dbReference type="SAM" id="MobiDB-lite"/>
    </source>
</evidence>
<dbReference type="AlphaFoldDB" id="E9GU91"/>
<dbReference type="InParanoid" id="E9GU91"/>
<dbReference type="PANTHER" id="PTHR41158:SF2">
    <property type="entry name" value="AGAP010294-PA"/>
    <property type="match status" value="1"/>
</dbReference>
<keyword evidence="2" id="KW-0472">Membrane</keyword>
<sequence>MNFNTRRRSRVLDCWFLMALVVTVIHGQMDRQVASQQRYQHPFSDHQQQDREMDEFDQYNQERFDEKFDKPFGPRPQRPPSHYGMGNKVSRMGEDFKLRMQNLRSMISGQITRSNSYEGSSSSSSYAGCCDKLDFHTVVPGFVLVAVSYALLFLLNATVTSGRRRRMVTSSKEEEEMCSLVIVSHPTFGQNGFDESLEVTDELEDSANAKTTIDDELESERQLKKLLKFVTPLMAILRRNPVGRNQSLPPAAVARKNNKRKYVDPYYDDYNLDRNGYDQFDRNGYGGGGGGYCCQQKDDLLPLLALLGLAGLLLYLIVIASTTTTAAGGRKRRSDDNSEDQDNWIINDENIVLLKSDQVHSPFKNRLNLTVDSVEAAV</sequence>
<organism evidence="4 5">
    <name type="scientific">Daphnia pulex</name>
    <name type="common">Water flea</name>
    <dbReference type="NCBI Taxonomy" id="6669"/>
    <lineage>
        <taxon>Eukaryota</taxon>
        <taxon>Metazoa</taxon>
        <taxon>Ecdysozoa</taxon>
        <taxon>Arthropoda</taxon>
        <taxon>Crustacea</taxon>
        <taxon>Branchiopoda</taxon>
        <taxon>Diplostraca</taxon>
        <taxon>Cladocera</taxon>
        <taxon>Anomopoda</taxon>
        <taxon>Daphniidae</taxon>
        <taxon>Daphnia</taxon>
    </lineage>
</organism>
<dbReference type="EMBL" id="GL732565">
    <property type="protein sequence ID" value="EFX76994.1"/>
    <property type="molecule type" value="Genomic_DNA"/>
</dbReference>
<dbReference type="OrthoDB" id="6379656at2759"/>
<feature type="region of interest" description="Disordered" evidence="1">
    <location>
        <begin position="66"/>
        <end position="88"/>
    </location>
</feature>
<protein>
    <submittedName>
        <fullName evidence="4">Uncharacterized protein</fullName>
    </submittedName>
</protein>
<proteinExistence type="predicted"/>
<feature type="transmembrane region" description="Helical" evidence="2">
    <location>
        <begin position="138"/>
        <end position="157"/>
    </location>
</feature>
<reference evidence="4 5" key="1">
    <citation type="journal article" date="2011" name="Science">
        <title>The ecoresponsive genome of Daphnia pulex.</title>
        <authorList>
            <person name="Colbourne J.K."/>
            <person name="Pfrender M.E."/>
            <person name="Gilbert D."/>
            <person name="Thomas W.K."/>
            <person name="Tucker A."/>
            <person name="Oakley T.H."/>
            <person name="Tokishita S."/>
            <person name="Aerts A."/>
            <person name="Arnold G.J."/>
            <person name="Basu M.K."/>
            <person name="Bauer D.J."/>
            <person name="Caceres C.E."/>
            <person name="Carmel L."/>
            <person name="Casola C."/>
            <person name="Choi J.H."/>
            <person name="Detter J.C."/>
            <person name="Dong Q."/>
            <person name="Dusheyko S."/>
            <person name="Eads B.D."/>
            <person name="Frohlich T."/>
            <person name="Geiler-Samerotte K.A."/>
            <person name="Gerlach D."/>
            <person name="Hatcher P."/>
            <person name="Jogdeo S."/>
            <person name="Krijgsveld J."/>
            <person name="Kriventseva E.V."/>
            <person name="Kultz D."/>
            <person name="Laforsch C."/>
            <person name="Lindquist E."/>
            <person name="Lopez J."/>
            <person name="Manak J.R."/>
            <person name="Muller J."/>
            <person name="Pangilinan J."/>
            <person name="Patwardhan R.P."/>
            <person name="Pitluck S."/>
            <person name="Pritham E.J."/>
            <person name="Rechtsteiner A."/>
            <person name="Rho M."/>
            <person name="Rogozin I.B."/>
            <person name="Sakarya O."/>
            <person name="Salamov A."/>
            <person name="Schaack S."/>
            <person name="Shapiro H."/>
            <person name="Shiga Y."/>
            <person name="Skalitzky C."/>
            <person name="Smith Z."/>
            <person name="Souvorov A."/>
            <person name="Sung W."/>
            <person name="Tang Z."/>
            <person name="Tsuchiya D."/>
            <person name="Tu H."/>
            <person name="Vos H."/>
            <person name="Wang M."/>
            <person name="Wolf Y.I."/>
            <person name="Yamagata H."/>
            <person name="Yamada T."/>
            <person name="Ye Y."/>
            <person name="Shaw J.R."/>
            <person name="Andrews J."/>
            <person name="Crease T.J."/>
            <person name="Tang H."/>
            <person name="Lucas S.M."/>
            <person name="Robertson H.M."/>
            <person name="Bork P."/>
            <person name="Koonin E.V."/>
            <person name="Zdobnov E.M."/>
            <person name="Grigoriev I.V."/>
            <person name="Lynch M."/>
            <person name="Boore J.L."/>
        </authorList>
    </citation>
    <scope>NUCLEOTIDE SEQUENCE [LARGE SCALE GENOMIC DNA]</scope>
</reference>
<keyword evidence="3" id="KW-0732">Signal</keyword>